<dbReference type="FunFam" id="3.40.50.720:FF:000203">
    <property type="entry name" value="D-3-phosphoglycerate dehydrogenase (SerA)"/>
    <property type="match status" value="1"/>
</dbReference>
<dbReference type="InterPro" id="IPR036291">
    <property type="entry name" value="NAD(P)-bd_dom_sf"/>
</dbReference>
<evidence type="ECO:0000256" key="2">
    <source>
        <dbReference type="ARBA" id="ARBA00023002"/>
    </source>
</evidence>
<organism evidence="6">
    <name type="scientific">marine metagenome</name>
    <dbReference type="NCBI Taxonomy" id="408172"/>
    <lineage>
        <taxon>unclassified sequences</taxon>
        <taxon>metagenomes</taxon>
        <taxon>ecological metagenomes</taxon>
    </lineage>
</organism>
<sequence>MNWSFRDIFWLILKNYIECAGLAIVCLGMSLESWSVSMGHSVIYYGEHDGARTVRALELGPSDLDWGVVSPEAPERERAAALADAVAVITNGLSITTEMLSAMPKMKLLQVMSAGFDQLDVPTIREMGIEVCNNSPAIARSVAEHAIGMMMMVYKRLPQGVDGVKIGTWQKPAKSGDFGKVYELSGRTVGIIGLGNIGTWVARMLQGFQTTTLYTDIREFPTEHERELKATRVSMDELLDRSDIVTVHVPLSSSTTGLIGRPEFSTMKSDAIFINTCRGPVHNESDLIDSLNRGLIMGAGLDVTQIEPTPLDSPLLKMDNVVVTPHLAGSSQERVDRALVFSFENARRALNGETLENAVQLPD</sequence>
<evidence type="ECO:0000259" key="5">
    <source>
        <dbReference type="Pfam" id="PF02826"/>
    </source>
</evidence>
<dbReference type="PROSITE" id="PS00065">
    <property type="entry name" value="D_2_HYDROXYACID_DH_1"/>
    <property type="match status" value="1"/>
</dbReference>
<feature type="domain" description="D-isomer specific 2-hydroxyacid dehydrogenase NAD-binding" evidence="5">
    <location>
        <begin position="147"/>
        <end position="328"/>
    </location>
</feature>
<dbReference type="PANTHER" id="PTHR43761">
    <property type="entry name" value="D-ISOMER SPECIFIC 2-HYDROXYACID DEHYDROGENASE FAMILY PROTEIN (AFU_ORTHOLOGUE AFUA_1G13630)"/>
    <property type="match status" value="1"/>
</dbReference>
<reference evidence="6" key="1">
    <citation type="submission" date="2018-05" db="EMBL/GenBank/DDBJ databases">
        <authorList>
            <person name="Lanie J.A."/>
            <person name="Ng W.-L."/>
            <person name="Kazmierczak K.M."/>
            <person name="Andrzejewski T.M."/>
            <person name="Davidsen T.M."/>
            <person name="Wayne K.J."/>
            <person name="Tettelin H."/>
            <person name="Glass J.I."/>
            <person name="Rusch D."/>
            <person name="Podicherti R."/>
            <person name="Tsui H.-C.T."/>
            <person name="Winkler M.E."/>
        </authorList>
    </citation>
    <scope>NUCLEOTIDE SEQUENCE</scope>
</reference>
<dbReference type="EMBL" id="UINC01006353">
    <property type="protein sequence ID" value="SVA27023.1"/>
    <property type="molecule type" value="Genomic_DNA"/>
</dbReference>
<dbReference type="InterPro" id="IPR050418">
    <property type="entry name" value="D-iso_2-hydroxyacid_DH_PdxB"/>
</dbReference>
<gene>
    <name evidence="6" type="ORF">METZ01_LOCUS79877</name>
</gene>
<comment type="similarity">
    <text evidence="1">Belongs to the D-isomer specific 2-hydroxyacid dehydrogenase family.</text>
</comment>
<dbReference type="InterPro" id="IPR006140">
    <property type="entry name" value="D-isomer_DH_NAD-bd"/>
</dbReference>
<keyword evidence="2" id="KW-0560">Oxidoreductase</keyword>
<accession>A0A381UJQ7</accession>
<protein>
    <recommendedName>
        <fullName evidence="7">Lactate dehydrogenase</fullName>
    </recommendedName>
</protein>
<evidence type="ECO:0008006" key="7">
    <source>
        <dbReference type="Google" id="ProtNLM"/>
    </source>
</evidence>
<dbReference type="SUPFAM" id="SSF51735">
    <property type="entry name" value="NAD(P)-binding Rossmann-fold domains"/>
    <property type="match status" value="1"/>
</dbReference>
<dbReference type="Pfam" id="PF00389">
    <property type="entry name" value="2-Hacid_dh"/>
    <property type="match status" value="1"/>
</dbReference>
<evidence type="ECO:0000256" key="1">
    <source>
        <dbReference type="ARBA" id="ARBA00005854"/>
    </source>
</evidence>
<name>A0A381UJQ7_9ZZZZ</name>
<dbReference type="InterPro" id="IPR029753">
    <property type="entry name" value="D-isomer_DH_CS"/>
</dbReference>
<dbReference type="SUPFAM" id="SSF52283">
    <property type="entry name" value="Formate/glycerate dehydrogenase catalytic domain-like"/>
    <property type="match status" value="1"/>
</dbReference>
<dbReference type="GO" id="GO:0051287">
    <property type="term" value="F:NAD binding"/>
    <property type="evidence" value="ECO:0007669"/>
    <property type="project" value="InterPro"/>
</dbReference>
<evidence type="ECO:0000313" key="6">
    <source>
        <dbReference type="EMBL" id="SVA27023.1"/>
    </source>
</evidence>
<dbReference type="Pfam" id="PF02826">
    <property type="entry name" value="2-Hacid_dh_C"/>
    <property type="match status" value="1"/>
</dbReference>
<keyword evidence="3" id="KW-0520">NAD</keyword>
<feature type="domain" description="D-isomer specific 2-hydroxyacid dehydrogenase catalytic" evidence="4">
    <location>
        <begin position="71"/>
        <end position="359"/>
    </location>
</feature>
<dbReference type="AlphaFoldDB" id="A0A381UJQ7"/>
<dbReference type="Gene3D" id="3.40.50.720">
    <property type="entry name" value="NAD(P)-binding Rossmann-like Domain"/>
    <property type="match status" value="2"/>
</dbReference>
<dbReference type="PANTHER" id="PTHR43761:SF1">
    <property type="entry name" value="D-ISOMER SPECIFIC 2-HYDROXYACID DEHYDROGENASE CATALYTIC DOMAIN-CONTAINING PROTEIN-RELATED"/>
    <property type="match status" value="1"/>
</dbReference>
<evidence type="ECO:0000256" key="3">
    <source>
        <dbReference type="ARBA" id="ARBA00023027"/>
    </source>
</evidence>
<dbReference type="GO" id="GO:0016616">
    <property type="term" value="F:oxidoreductase activity, acting on the CH-OH group of donors, NAD or NADP as acceptor"/>
    <property type="evidence" value="ECO:0007669"/>
    <property type="project" value="InterPro"/>
</dbReference>
<proteinExistence type="inferred from homology"/>
<dbReference type="InterPro" id="IPR006139">
    <property type="entry name" value="D-isomer_2_OHA_DH_cat_dom"/>
</dbReference>
<dbReference type="InterPro" id="IPR029752">
    <property type="entry name" value="D-isomer_DH_CS1"/>
</dbReference>
<dbReference type="PROSITE" id="PS00670">
    <property type="entry name" value="D_2_HYDROXYACID_DH_2"/>
    <property type="match status" value="1"/>
</dbReference>
<evidence type="ECO:0000259" key="4">
    <source>
        <dbReference type="Pfam" id="PF00389"/>
    </source>
</evidence>